<dbReference type="Proteomes" id="UP000507222">
    <property type="component" value="Unassembled WGS sequence"/>
</dbReference>
<dbReference type="AlphaFoldDB" id="A0A6J5TDL9"/>
<gene>
    <name evidence="1" type="ORF">CURHAP_LOCUS1061</name>
</gene>
<name>A0A6J5TDL9_PRUAR</name>
<accession>A0A6J5TDL9</accession>
<evidence type="ECO:0000313" key="1">
    <source>
        <dbReference type="EMBL" id="CAB4262034.1"/>
    </source>
</evidence>
<evidence type="ECO:0000313" key="2">
    <source>
        <dbReference type="Proteomes" id="UP000507222"/>
    </source>
</evidence>
<reference evidence="1 2" key="1">
    <citation type="submission" date="2020-05" db="EMBL/GenBank/DDBJ databases">
        <authorList>
            <person name="Campoy J."/>
            <person name="Schneeberger K."/>
            <person name="Spophaly S."/>
        </authorList>
    </citation>
    <scope>NUCLEOTIDE SEQUENCE [LARGE SCALE GENOMIC DNA]</scope>
    <source>
        <strain evidence="1">PruArmRojPasFocal</strain>
    </source>
</reference>
<proteinExistence type="predicted"/>
<protein>
    <submittedName>
        <fullName evidence="1">Uncharacterized protein</fullName>
    </submittedName>
</protein>
<organism evidence="1 2">
    <name type="scientific">Prunus armeniaca</name>
    <name type="common">Apricot</name>
    <name type="synonym">Armeniaca vulgaris</name>
    <dbReference type="NCBI Taxonomy" id="36596"/>
    <lineage>
        <taxon>Eukaryota</taxon>
        <taxon>Viridiplantae</taxon>
        <taxon>Streptophyta</taxon>
        <taxon>Embryophyta</taxon>
        <taxon>Tracheophyta</taxon>
        <taxon>Spermatophyta</taxon>
        <taxon>Magnoliopsida</taxon>
        <taxon>eudicotyledons</taxon>
        <taxon>Gunneridae</taxon>
        <taxon>Pentapetalae</taxon>
        <taxon>rosids</taxon>
        <taxon>fabids</taxon>
        <taxon>Rosales</taxon>
        <taxon>Rosaceae</taxon>
        <taxon>Amygdaloideae</taxon>
        <taxon>Amygdaleae</taxon>
        <taxon>Prunus</taxon>
    </lineage>
</organism>
<sequence length="81" mass="8942">MDIRYPNSLYMKQEAVKPPGGTHPHKTGQPMFKIRLLCFGTMLSLKEVSLSKIRIQGKSAHGPRSSLNKISNATLHLLGPS</sequence>
<dbReference type="EMBL" id="CAEKDK010000001">
    <property type="protein sequence ID" value="CAB4262034.1"/>
    <property type="molecule type" value="Genomic_DNA"/>
</dbReference>